<dbReference type="Pfam" id="PF00072">
    <property type="entry name" value="Response_reg"/>
    <property type="match status" value="1"/>
</dbReference>
<dbReference type="GO" id="GO:0000160">
    <property type="term" value="P:phosphorelay signal transduction system"/>
    <property type="evidence" value="ECO:0007669"/>
    <property type="project" value="InterPro"/>
</dbReference>
<dbReference type="Gene3D" id="3.40.50.2300">
    <property type="match status" value="1"/>
</dbReference>
<dbReference type="EMBL" id="ATIB01000090">
    <property type="protein sequence ID" value="EQA96560.1"/>
    <property type="molecule type" value="Genomic_DNA"/>
</dbReference>
<dbReference type="PANTHER" id="PTHR44591">
    <property type="entry name" value="STRESS RESPONSE REGULATOR PROTEIN 1"/>
    <property type="match status" value="1"/>
</dbReference>
<dbReference type="PANTHER" id="PTHR44591:SF3">
    <property type="entry name" value="RESPONSE REGULATORY DOMAIN-CONTAINING PROTEIN"/>
    <property type="match status" value="1"/>
</dbReference>
<dbReference type="SUPFAM" id="SSF52172">
    <property type="entry name" value="CheY-like"/>
    <property type="match status" value="1"/>
</dbReference>
<evidence type="ECO:0000313" key="5">
    <source>
        <dbReference type="Proteomes" id="UP000015524"/>
    </source>
</evidence>
<evidence type="ECO:0000313" key="4">
    <source>
        <dbReference type="EMBL" id="EQA96560.1"/>
    </source>
</evidence>
<sequence>MNEGTPDEDVFPGAKLSDPAMVRAMGGALAVLAGLLEGKGVASVEETSNVLGIYAVITGETAPDEGLILACWAGILRDAAQEKTKKERGAEKMGVGSGSAAVLVVEDEPLVRTMAADILMDAGYRVFEACEAADALAILDGRDDIGAVFTDIEMPGMTGLALAAAVRDRWPSMPVLVTSGRVRPGAGELPNGAAYIAKPYMPGELVATLGKMLPPPDSGD</sequence>
<dbReference type="PATRIC" id="fig|1114964.3.peg.4825"/>
<dbReference type="InterPro" id="IPR011006">
    <property type="entry name" value="CheY-like_superfamily"/>
</dbReference>
<dbReference type="InterPro" id="IPR050595">
    <property type="entry name" value="Bact_response_regulator"/>
</dbReference>
<name>T0FYV5_9SPHN</name>
<evidence type="ECO:0000256" key="2">
    <source>
        <dbReference type="PROSITE-ProRule" id="PRU00169"/>
    </source>
</evidence>
<dbReference type="SMART" id="SM00448">
    <property type="entry name" value="REC"/>
    <property type="match status" value="1"/>
</dbReference>
<comment type="caution">
    <text evidence="4">The sequence shown here is derived from an EMBL/GenBank/DDBJ whole genome shotgun (WGS) entry which is preliminary data.</text>
</comment>
<keyword evidence="5" id="KW-1185">Reference proteome</keyword>
<organism evidence="4 5">
    <name type="scientific">Sphingobium baderi LL03</name>
    <dbReference type="NCBI Taxonomy" id="1114964"/>
    <lineage>
        <taxon>Bacteria</taxon>
        <taxon>Pseudomonadati</taxon>
        <taxon>Pseudomonadota</taxon>
        <taxon>Alphaproteobacteria</taxon>
        <taxon>Sphingomonadales</taxon>
        <taxon>Sphingomonadaceae</taxon>
        <taxon>Sphingobium</taxon>
    </lineage>
</organism>
<dbReference type="Proteomes" id="UP000015524">
    <property type="component" value="Unassembled WGS sequence"/>
</dbReference>
<accession>T0FYV5</accession>
<gene>
    <name evidence="4" type="ORF">L485_24555</name>
</gene>
<evidence type="ECO:0000256" key="1">
    <source>
        <dbReference type="ARBA" id="ARBA00022553"/>
    </source>
</evidence>
<dbReference type="InterPro" id="IPR001789">
    <property type="entry name" value="Sig_transdc_resp-reg_receiver"/>
</dbReference>
<feature type="modified residue" description="4-aspartylphosphate" evidence="2">
    <location>
        <position position="151"/>
    </location>
</feature>
<evidence type="ECO:0000259" key="3">
    <source>
        <dbReference type="PROSITE" id="PS50110"/>
    </source>
</evidence>
<dbReference type="eggNOG" id="COG0784">
    <property type="taxonomic scope" value="Bacteria"/>
</dbReference>
<reference evidence="4 5" key="1">
    <citation type="journal article" date="2013" name="Genome Announc.">
        <title>Draft Genome Sequence of a Hexachlorocyclohexane-Degrading Bacterium, Sphingobium baderi Strain LL03T.</title>
        <authorList>
            <person name="Kaur J."/>
            <person name="Verma H."/>
            <person name="Tripathi C."/>
            <person name="Khurana J.P."/>
            <person name="Lal R."/>
        </authorList>
    </citation>
    <scope>NUCLEOTIDE SEQUENCE [LARGE SCALE GENOMIC DNA]</scope>
    <source>
        <strain evidence="4 5">LL03</strain>
    </source>
</reference>
<keyword evidence="1 2" id="KW-0597">Phosphoprotein</keyword>
<protein>
    <recommendedName>
        <fullName evidence="3">Response regulatory domain-containing protein</fullName>
    </recommendedName>
</protein>
<proteinExistence type="predicted"/>
<dbReference type="AlphaFoldDB" id="T0FYV5"/>
<feature type="domain" description="Response regulatory" evidence="3">
    <location>
        <begin position="101"/>
        <end position="213"/>
    </location>
</feature>
<dbReference type="PROSITE" id="PS50110">
    <property type="entry name" value="RESPONSE_REGULATORY"/>
    <property type="match status" value="1"/>
</dbReference>